<dbReference type="SUPFAM" id="SSF49785">
    <property type="entry name" value="Galactose-binding domain-like"/>
    <property type="match status" value="1"/>
</dbReference>
<gene>
    <name evidence="4" type="ORF">GCM10009804_36340</name>
</gene>
<dbReference type="RefSeq" id="WP_344234747.1">
    <property type="nucleotide sequence ID" value="NZ_BAAAPH010000011.1"/>
</dbReference>
<dbReference type="PANTHER" id="PTHR34987:SF4">
    <property type="entry name" value="ALPHA-L-RHAMNOSIDASE C-TERMINAL DOMAIN-CONTAINING PROTEIN"/>
    <property type="match status" value="1"/>
</dbReference>
<dbReference type="InterPro" id="IPR012341">
    <property type="entry name" value="6hp_glycosidase-like_sf"/>
</dbReference>
<feature type="region of interest" description="Disordered" evidence="1">
    <location>
        <begin position="286"/>
        <end position="344"/>
    </location>
</feature>
<dbReference type="Gene3D" id="2.60.120.260">
    <property type="entry name" value="Galactose-binding domain-like"/>
    <property type="match status" value="2"/>
</dbReference>
<dbReference type="Pfam" id="PF08531">
    <property type="entry name" value="Bac_rhamnosid_N"/>
    <property type="match status" value="1"/>
</dbReference>
<comment type="caution">
    <text evidence="4">The sequence shown here is derived from an EMBL/GenBank/DDBJ whole genome shotgun (WGS) entry which is preliminary data.</text>
</comment>
<feature type="domain" description="Bacterial alpha-L-rhamnosidase N-terminal" evidence="2">
    <location>
        <begin position="98"/>
        <end position="243"/>
    </location>
</feature>
<dbReference type="Pfam" id="PF17389">
    <property type="entry name" value="Bac_rhamnosid6H"/>
    <property type="match status" value="1"/>
</dbReference>
<organism evidence="4 5">
    <name type="scientific">Kribbella hippodromi</name>
    <dbReference type="NCBI Taxonomy" id="434347"/>
    <lineage>
        <taxon>Bacteria</taxon>
        <taxon>Bacillati</taxon>
        <taxon>Actinomycetota</taxon>
        <taxon>Actinomycetes</taxon>
        <taxon>Propionibacteriales</taxon>
        <taxon>Kribbellaceae</taxon>
        <taxon>Kribbella</taxon>
    </lineage>
</organism>
<evidence type="ECO:0000259" key="3">
    <source>
        <dbReference type="Pfam" id="PF17389"/>
    </source>
</evidence>
<evidence type="ECO:0000256" key="1">
    <source>
        <dbReference type="SAM" id="MobiDB-lite"/>
    </source>
</evidence>
<feature type="region of interest" description="Disordered" evidence="1">
    <location>
        <begin position="1"/>
        <end position="42"/>
    </location>
</feature>
<evidence type="ECO:0000313" key="5">
    <source>
        <dbReference type="Proteomes" id="UP001501705"/>
    </source>
</evidence>
<dbReference type="Gene3D" id="2.60.420.10">
    <property type="entry name" value="Maltose phosphorylase, domain 3"/>
    <property type="match status" value="1"/>
</dbReference>
<feature type="compositionally biased region" description="Basic and acidic residues" evidence="1">
    <location>
        <begin position="293"/>
        <end position="325"/>
    </location>
</feature>
<name>A0ABN2DFA9_9ACTN</name>
<feature type="compositionally biased region" description="Basic and acidic residues" evidence="1">
    <location>
        <begin position="7"/>
        <end position="16"/>
    </location>
</feature>
<dbReference type="InterPro" id="IPR008979">
    <property type="entry name" value="Galactose-bd-like_sf"/>
</dbReference>
<dbReference type="EMBL" id="BAAAPH010000011">
    <property type="protein sequence ID" value="GAA1576413.1"/>
    <property type="molecule type" value="Genomic_DNA"/>
</dbReference>
<evidence type="ECO:0008006" key="6">
    <source>
        <dbReference type="Google" id="ProtNLM"/>
    </source>
</evidence>
<feature type="compositionally biased region" description="Basic and acidic residues" evidence="1">
    <location>
        <begin position="25"/>
        <end position="42"/>
    </location>
</feature>
<feature type="compositionally biased region" description="Gly residues" evidence="1">
    <location>
        <begin position="330"/>
        <end position="344"/>
    </location>
</feature>
<dbReference type="PANTHER" id="PTHR34987">
    <property type="entry name" value="C, PUTATIVE (AFU_ORTHOLOGUE AFUA_3G02880)-RELATED"/>
    <property type="match status" value="1"/>
</dbReference>
<feature type="domain" description="Alpha-L-rhamnosidase six-hairpin glycosidase" evidence="3">
    <location>
        <begin position="446"/>
        <end position="655"/>
    </location>
</feature>
<dbReference type="InterPro" id="IPR013737">
    <property type="entry name" value="Bac_rhamnosid_N"/>
</dbReference>
<dbReference type="Gene3D" id="1.50.10.10">
    <property type="match status" value="1"/>
</dbReference>
<dbReference type="InterPro" id="IPR035396">
    <property type="entry name" value="Bac_rhamnosid6H"/>
</dbReference>
<dbReference type="InterPro" id="IPR008928">
    <property type="entry name" value="6-hairpin_glycosidase_sf"/>
</dbReference>
<keyword evidence="5" id="KW-1185">Reference proteome</keyword>
<proteinExistence type="predicted"/>
<dbReference type="SUPFAM" id="SSF48208">
    <property type="entry name" value="Six-hairpin glycosidases"/>
    <property type="match status" value="1"/>
</dbReference>
<feature type="region of interest" description="Disordered" evidence="1">
    <location>
        <begin position="709"/>
        <end position="732"/>
    </location>
</feature>
<protein>
    <recommendedName>
        <fullName evidence="6">Alpha-L-rhamnosidase</fullName>
    </recommendedName>
</protein>
<sequence>MGSTERAGAERTEGAKGARGAGGTERAEGAEGAERTGRDRQRVGQWAGRWVGQWVWAGESALGGPTAAQPYGALDRSRFDRRVLFRKTFDVARLPGAAALRISADARYLLYVNGHEVGAGPVRHGPRQLSYDEYDVLPLLGEGRNVIAVLARFYGHPVPWWEPSPPSFTMGGGGLVAELALDEEVIGSDESWRCQPGDAWQPGEPMGVLVTQLPEVFDARLLDPGWIEAGFDDSQWPQATVLAELSIVGPRGATRPPTEPWGVLTARPIPHLGGEVRTATITSTHPCTQSVEDDPRTNLRRALDVPHTERCPGRGEGREVQHSDGPEVPPGGGRDGQRGGGLGDHLGDGAGGCVLVADFGVVVFGRVEVEVVGAQGAVVDGALLEVPTVAALDSSPVFRYTARGSGDCYKSSDPVGGRYLVLVVAEGTEITSVRLHEQLRPRVPVAPFSSSDERLDEIYRVGLRTVDLTAHDAYVDCPTREQRAWTGDAVVHQSVDLIANQDWSLARWNPRLLAQPRVDGLLPMVAAGDFATPNIPTIPDWSLHWIRSVHNLYTYTGDRALVASLLGTAEGILRWFEPYVDDRDVISDVPGWVLIDWSPVQVRGASAALNALVARGLLDFAEMSHWLGDTNRAEWARTFHHRLRTGFEAFWDPDRHAYRDNLIAGGIGSSVSEHVAAAGVCGGLVPAERKDEVRRLLLDRDAMFTTSPLADHGGDARGPVDGQPVSARPDPDWDTERLVVGAQPFFRYVVHDALALLDAADEIAPLCLDWIELLKDAPTAFRECWEGGSYAHGWSATPTRDLIRYTLGITPAEPGFTTARIAPRLAHLTHAKGAAPTPHGIISVAITTQQPEVNSPVPVTGAPGEVLSPDASTSQWVEVDSPVPVEVVSRSGRVTRHPAGRFEAEI</sequence>
<accession>A0ABN2DFA9</accession>
<reference evidence="4 5" key="1">
    <citation type="journal article" date="2019" name="Int. J. Syst. Evol. Microbiol.">
        <title>The Global Catalogue of Microorganisms (GCM) 10K type strain sequencing project: providing services to taxonomists for standard genome sequencing and annotation.</title>
        <authorList>
            <consortium name="The Broad Institute Genomics Platform"/>
            <consortium name="The Broad Institute Genome Sequencing Center for Infectious Disease"/>
            <person name="Wu L."/>
            <person name="Ma J."/>
        </authorList>
    </citation>
    <scope>NUCLEOTIDE SEQUENCE [LARGE SCALE GENOMIC DNA]</scope>
    <source>
        <strain evidence="4 5">JCM 15572</strain>
    </source>
</reference>
<evidence type="ECO:0000259" key="2">
    <source>
        <dbReference type="Pfam" id="PF08531"/>
    </source>
</evidence>
<evidence type="ECO:0000313" key="4">
    <source>
        <dbReference type="EMBL" id="GAA1576413.1"/>
    </source>
</evidence>
<dbReference type="Proteomes" id="UP001501705">
    <property type="component" value="Unassembled WGS sequence"/>
</dbReference>